<evidence type="ECO:0000256" key="1">
    <source>
        <dbReference type="SAM" id="MobiDB-lite"/>
    </source>
</evidence>
<accession>A0A8X7NMI4</accession>
<organism evidence="2 3">
    <name type="scientific">Candida parapsilosis</name>
    <name type="common">Yeast</name>
    <dbReference type="NCBI Taxonomy" id="5480"/>
    <lineage>
        <taxon>Eukaryota</taxon>
        <taxon>Fungi</taxon>
        <taxon>Dikarya</taxon>
        <taxon>Ascomycota</taxon>
        <taxon>Saccharomycotina</taxon>
        <taxon>Pichiomycetes</taxon>
        <taxon>Debaryomycetaceae</taxon>
        <taxon>Candida/Lodderomyces clade</taxon>
        <taxon>Candida</taxon>
    </lineage>
</organism>
<dbReference type="AlphaFoldDB" id="A0A8X7NMI4"/>
<evidence type="ECO:0000313" key="3">
    <source>
        <dbReference type="Proteomes" id="UP000590412"/>
    </source>
</evidence>
<reference evidence="2" key="1">
    <citation type="submission" date="2020-03" db="EMBL/GenBank/DDBJ databases">
        <title>FDA dAtabase for Regulatory Grade micrObial Sequences (FDA-ARGOS): Supporting development and validation of Infectious Disease Dx tests.</title>
        <authorList>
            <person name="Campos J."/>
            <person name="Goldberg B."/>
            <person name="Tallon L."/>
            <person name="Sadzewicz L."/>
            <person name="Vavikolanu K."/>
            <person name="Mehta A."/>
            <person name="Aluvathingal J."/>
            <person name="Nadendla S."/>
            <person name="Nandy P."/>
            <person name="Geyer C."/>
            <person name="Yan Y."/>
            <person name="Sichtig H."/>
        </authorList>
    </citation>
    <scope>NUCLEOTIDE SEQUENCE [LARGE SCALE GENOMIC DNA]</scope>
    <source>
        <strain evidence="2">FDAARGOS_652</strain>
    </source>
</reference>
<dbReference type="Proteomes" id="UP000590412">
    <property type="component" value="Unassembled WGS sequence"/>
</dbReference>
<dbReference type="EMBL" id="JABWAB010000003">
    <property type="protein sequence ID" value="KAF6056973.1"/>
    <property type="molecule type" value="Genomic_DNA"/>
</dbReference>
<gene>
    <name evidence="2" type="ORF">FOB60_001528</name>
</gene>
<comment type="caution">
    <text evidence="2">The sequence shown here is derived from an EMBL/GenBank/DDBJ whole genome shotgun (WGS) entry which is preliminary data.</text>
</comment>
<protein>
    <submittedName>
        <fullName evidence="2">Uncharacterized protein</fullName>
    </submittedName>
</protein>
<dbReference type="OrthoDB" id="4021450at2759"/>
<proteinExistence type="predicted"/>
<name>A0A8X7NMI4_CANPA</name>
<feature type="region of interest" description="Disordered" evidence="1">
    <location>
        <begin position="13"/>
        <end position="32"/>
    </location>
</feature>
<evidence type="ECO:0000313" key="2">
    <source>
        <dbReference type="EMBL" id="KAF6056973.1"/>
    </source>
</evidence>
<sequence>MYLNRAIYRSQTEHNAHSASRDAATGGDQIKPNFIHSSDIPRKVASLINSISKSRQKRISEECSNNCIEITVHIELNSLVSRSSTDLLTLLQTNMISVVQSCGDSTSRQNYLYDIITSRKKNKIQPDVLQTKDVFVVTFRLVVSNFDALGNFIIEEDENFQLLQSHDPRGELVAGIKQYIKELCIHLRCQHKVKNDGSNSDVSDSTLECSEDDALYLADDIGGAHIEPLVSNETLTDEFRRRFSDISDEEKGLKCKHTFLENINNLRHNDEDKQVNQDGEQILFQNEALKQPIKLSPLTPEDQIHLDDLVEVSYEESDREYADDFQVHRFASSSPKKHIEDDDEIMRFSRKSSFQSPTRRRAVSRMSSSHSVSMINTDDKYGLQYAYNSDSAAVPSYIKQNKKFKFIKVGKVQKFVHLFEEQYQSEKK</sequence>